<sequence length="269" mass="30423">MILQVNDIRYFVEVKGEGDPLVFLHGFTGDTTTWSGVTDQLSATYRCVSIDLIGHGRTESPKEVTRYTMDRVAADISSLLDELDIDKAVLLGYSMGGRMALYFSLTYPEKVKALILESASPGLKTSEERNERRNKDHALADRIEREGIEDFVDFWQEIPLFASQKRLPDKERSEIRQQRLSQSETGLSNSLKGMGTGAQASLWDRLDELTCPVRLLVGELDHKFVHIAEEMKKLNPDFQILTFSNTGHAIHVEESRKFGTIIEELLLTT</sequence>
<dbReference type="UniPathway" id="UPA01057">
    <property type="reaction ID" value="UER00900"/>
</dbReference>
<dbReference type="InterPro" id="IPR029058">
    <property type="entry name" value="AB_hydrolase_fold"/>
</dbReference>
<evidence type="ECO:0000256" key="3">
    <source>
        <dbReference type="HAMAP-Rule" id="MF_01660"/>
    </source>
</evidence>
<feature type="compositionally biased region" description="Polar residues" evidence="4">
    <location>
        <begin position="178"/>
        <end position="191"/>
    </location>
</feature>
<protein>
    <recommendedName>
        <fullName evidence="3">Putative 2-succinyl-6-hydroxy-2,4-cyclohexadiene-1-carboxylate synthase</fullName>
        <shortName evidence="3">SHCHC synthase</shortName>
        <ecNumber evidence="3">4.2.99.20</ecNumber>
    </recommendedName>
</protein>
<keyword evidence="2 3" id="KW-0456">Lyase</keyword>
<dbReference type="EMBL" id="LIXZ01000009">
    <property type="protein sequence ID" value="KPL59086.1"/>
    <property type="molecule type" value="Genomic_DNA"/>
</dbReference>
<evidence type="ECO:0000313" key="6">
    <source>
        <dbReference type="EMBL" id="KPL59086.1"/>
    </source>
</evidence>
<comment type="pathway">
    <text evidence="3">Quinol/quinone metabolism; 1,4-dihydroxy-2-naphthoate biosynthesis; 1,4-dihydroxy-2-naphthoate from chorismate: step 3/7.</text>
</comment>
<proteinExistence type="inferred from homology"/>
<dbReference type="Pfam" id="PF00561">
    <property type="entry name" value="Abhydrolase_1"/>
    <property type="match status" value="1"/>
</dbReference>
<reference evidence="6 7" key="1">
    <citation type="submission" date="2015-08" db="EMBL/GenBank/DDBJ databases">
        <title>Draft Genome Sequence of Bacillus vietnamensis UCD-SED5.</title>
        <authorList>
            <person name="Lee R.D."/>
            <person name="Jospin G."/>
            <person name="Lang J.M."/>
            <person name="Coil D.A."/>
            <person name="Eisen J.A."/>
        </authorList>
    </citation>
    <scope>NUCLEOTIDE SEQUENCE [LARGE SCALE GENOMIC DNA]</scope>
    <source>
        <strain evidence="6 7">UCD-SED5</strain>
    </source>
</reference>
<dbReference type="AlphaFoldDB" id="A0A0P6W0J0"/>
<comment type="function">
    <text evidence="3">Catalyzes a proton abstraction reaction that results in 2,5-elimination of pyruvate from 2-succinyl-5-enolpyruvyl-6-hydroxy-3-cyclohexene-1-carboxylate (SEPHCHC) and the formation of 2-succinyl-6-hydroxy-2,4-cyclohexadiene-1-carboxylate (SHCHC).</text>
</comment>
<comment type="caution">
    <text evidence="6">The sequence shown here is derived from an EMBL/GenBank/DDBJ whole genome shotgun (WGS) entry which is preliminary data.</text>
</comment>
<keyword evidence="1 3" id="KW-0474">Menaquinone biosynthesis</keyword>
<dbReference type="GO" id="GO:0070205">
    <property type="term" value="F:2-succinyl-6-hydroxy-2,4-cyclohexadiene-1-carboxylate synthase activity"/>
    <property type="evidence" value="ECO:0007669"/>
    <property type="project" value="UniProtKB-UniRule"/>
</dbReference>
<dbReference type="Proteomes" id="UP000050398">
    <property type="component" value="Unassembled WGS sequence"/>
</dbReference>
<evidence type="ECO:0000256" key="4">
    <source>
        <dbReference type="SAM" id="MobiDB-lite"/>
    </source>
</evidence>
<accession>A0A0P6W0J0</accession>
<evidence type="ECO:0000313" key="7">
    <source>
        <dbReference type="Proteomes" id="UP000050398"/>
    </source>
</evidence>
<evidence type="ECO:0000259" key="5">
    <source>
        <dbReference type="Pfam" id="PF00561"/>
    </source>
</evidence>
<comment type="subunit">
    <text evidence="3">Monomer.</text>
</comment>
<dbReference type="NCBIfam" id="TIGR03695">
    <property type="entry name" value="menH_SHCHC"/>
    <property type="match status" value="1"/>
</dbReference>
<comment type="similarity">
    <text evidence="3">Belongs to the AB hydrolase superfamily. MenH family.</text>
</comment>
<dbReference type="OrthoDB" id="9808398at2"/>
<dbReference type="EC" id="4.2.99.20" evidence="3"/>
<comment type="pathway">
    <text evidence="3">Quinol/quinone metabolism; menaquinone biosynthesis.</text>
</comment>
<evidence type="ECO:0000256" key="2">
    <source>
        <dbReference type="ARBA" id="ARBA00023239"/>
    </source>
</evidence>
<dbReference type="PRINTS" id="PR00111">
    <property type="entry name" value="ABHYDROLASE"/>
</dbReference>
<dbReference type="UniPathway" id="UPA00079"/>
<feature type="domain" description="AB hydrolase-1" evidence="5">
    <location>
        <begin position="20"/>
        <end position="254"/>
    </location>
</feature>
<gene>
    <name evidence="3" type="primary">menH</name>
    <name evidence="6" type="ORF">AM506_12865</name>
</gene>
<organism evidence="6 7">
    <name type="scientific">Rossellomorea vietnamensis</name>
    <dbReference type="NCBI Taxonomy" id="218284"/>
    <lineage>
        <taxon>Bacteria</taxon>
        <taxon>Bacillati</taxon>
        <taxon>Bacillota</taxon>
        <taxon>Bacilli</taxon>
        <taxon>Bacillales</taxon>
        <taxon>Bacillaceae</taxon>
        <taxon>Rossellomorea</taxon>
    </lineage>
</organism>
<dbReference type="RefSeq" id="WP_060672898.1">
    <property type="nucleotide sequence ID" value="NZ_LIXZ01000009.1"/>
</dbReference>
<dbReference type="HAMAP" id="MF_01660">
    <property type="entry name" value="MenH"/>
    <property type="match status" value="1"/>
</dbReference>
<dbReference type="SUPFAM" id="SSF53474">
    <property type="entry name" value="alpha/beta-Hydrolases"/>
    <property type="match status" value="1"/>
</dbReference>
<dbReference type="PATRIC" id="fig|218284.4.peg.4299"/>
<dbReference type="InterPro" id="IPR022485">
    <property type="entry name" value="SHCHC_synthase_MenH"/>
</dbReference>
<dbReference type="Gene3D" id="3.40.50.1820">
    <property type="entry name" value="alpha/beta hydrolase"/>
    <property type="match status" value="1"/>
</dbReference>
<comment type="catalytic activity">
    <reaction evidence="3">
        <text>5-enolpyruvoyl-6-hydroxy-2-succinyl-cyclohex-3-ene-1-carboxylate = (1R,6R)-6-hydroxy-2-succinyl-cyclohexa-2,4-diene-1-carboxylate + pyruvate</text>
        <dbReference type="Rhea" id="RHEA:25597"/>
        <dbReference type="ChEBI" id="CHEBI:15361"/>
        <dbReference type="ChEBI" id="CHEBI:58689"/>
        <dbReference type="ChEBI" id="CHEBI:58818"/>
        <dbReference type="EC" id="4.2.99.20"/>
    </reaction>
</comment>
<dbReference type="PANTHER" id="PTHR42916:SF1">
    <property type="entry name" value="PROTEIN PHYLLO, CHLOROPLASTIC"/>
    <property type="match status" value="1"/>
</dbReference>
<dbReference type="PANTHER" id="PTHR42916">
    <property type="entry name" value="2-SUCCINYL-5-ENOLPYRUVYL-6-HYDROXY-3-CYCLOHEXENE-1-CARBOXYLATE SYNTHASE"/>
    <property type="match status" value="1"/>
</dbReference>
<dbReference type="InterPro" id="IPR000073">
    <property type="entry name" value="AB_hydrolase_1"/>
</dbReference>
<dbReference type="GO" id="GO:0009234">
    <property type="term" value="P:menaquinone biosynthetic process"/>
    <property type="evidence" value="ECO:0007669"/>
    <property type="project" value="UniProtKB-UniRule"/>
</dbReference>
<name>A0A0P6W0J0_9BACI</name>
<feature type="region of interest" description="Disordered" evidence="4">
    <location>
        <begin position="172"/>
        <end position="193"/>
    </location>
</feature>
<evidence type="ECO:0000256" key="1">
    <source>
        <dbReference type="ARBA" id="ARBA00022428"/>
    </source>
</evidence>